<dbReference type="PATRIC" id="fig|758793.3.peg.2962"/>
<sequence>MRRKLRWRAVWAVALSAAAFGLAHSYSAQYMLRAAAGGLVLGTVFVVEQEKRGSPFWVVTSVHAFYNLIAMFLLAQAV</sequence>
<keyword evidence="1" id="KW-1133">Transmembrane helix</keyword>
<keyword evidence="1" id="KW-0472">Membrane</keyword>
<name>R4WZ70_9BURK</name>
<organism evidence="3 4">
    <name type="scientific">Caballeronia insecticola</name>
    <dbReference type="NCBI Taxonomy" id="758793"/>
    <lineage>
        <taxon>Bacteria</taxon>
        <taxon>Pseudomonadati</taxon>
        <taxon>Pseudomonadota</taxon>
        <taxon>Betaproteobacteria</taxon>
        <taxon>Burkholderiales</taxon>
        <taxon>Burkholderiaceae</taxon>
        <taxon>Caballeronia</taxon>
    </lineage>
</organism>
<reference evidence="3 4" key="1">
    <citation type="journal article" date="2013" name="Genome Announc.">
        <title>Complete Genome Sequence of Burkholderia sp. Strain RPE64, Bacterial Symbiont of the Bean Bug Riptortus pedestris.</title>
        <authorList>
            <person name="Shibata T.F."/>
            <person name="Maeda T."/>
            <person name="Nikoh N."/>
            <person name="Yamaguchi K."/>
            <person name="Oshima K."/>
            <person name="Hattori M."/>
            <person name="Nishiyama T."/>
            <person name="Hasebe M."/>
            <person name="Fukatsu T."/>
            <person name="Kikuchi Y."/>
            <person name="Shigenobu S."/>
        </authorList>
    </citation>
    <scope>NUCLEOTIDE SEQUENCE [LARGE SCALE GENOMIC DNA]</scope>
</reference>
<dbReference type="AlphaFoldDB" id="R4WZ70"/>
<dbReference type="Proteomes" id="UP000013966">
    <property type="component" value="Chromosome 2"/>
</dbReference>
<proteinExistence type="predicted"/>
<feature type="domain" description="CAAX prenyl protease 2/Lysostaphin resistance protein A-like" evidence="2">
    <location>
        <begin position="4"/>
        <end position="69"/>
    </location>
</feature>
<evidence type="ECO:0000259" key="2">
    <source>
        <dbReference type="Pfam" id="PF02517"/>
    </source>
</evidence>
<dbReference type="HOGENOM" id="CLU_2615170_0_0_4"/>
<reference evidence="3 4" key="2">
    <citation type="journal article" date="2018" name="Int. J. Syst. Evol. Microbiol.">
        <title>Burkholderia insecticola sp. nov., a gut symbiotic bacterium of the bean bug Riptortus pedestris.</title>
        <authorList>
            <person name="Takeshita K."/>
            <person name="Tamaki H."/>
            <person name="Ohbayashi T."/>
            <person name="Meng X.-Y."/>
            <person name="Sone T."/>
            <person name="Mitani Y."/>
            <person name="Peeters C."/>
            <person name="Kikuchi Y."/>
            <person name="Vandamme P."/>
        </authorList>
    </citation>
    <scope>NUCLEOTIDE SEQUENCE [LARGE SCALE GENOMIC DNA]</scope>
    <source>
        <strain evidence="3">RPE64</strain>
    </source>
</reference>
<dbReference type="InterPro" id="IPR003675">
    <property type="entry name" value="Rce1/LyrA-like_dom"/>
</dbReference>
<dbReference type="EMBL" id="AP013059">
    <property type="protein sequence ID" value="BAN24711.1"/>
    <property type="molecule type" value="Genomic_DNA"/>
</dbReference>
<keyword evidence="4" id="KW-1185">Reference proteome</keyword>
<feature type="transmembrane region" description="Helical" evidence="1">
    <location>
        <begin position="56"/>
        <end position="75"/>
    </location>
</feature>
<dbReference type="GO" id="GO:0080120">
    <property type="term" value="P:CAAX-box protein maturation"/>
    <property type="evidence" value="ECO:0007669"/>
    <property type="project" value="UniProtKB-ARBA"/>
</dbReference>
<evidence type="ECO:0000256" key="1">
    <source>
        <dbReference type="SAM" id="Phobius"/>
    </source>
</evidence>
<dbReference type="OrthoDB" id="9103245at2"/>
<gene>
    <name evidence="3" type="ORF">BRPE64_BCDS00500</name>
</gene>
<dbReference type="STRING" id="758793.BRPE64_BCDS00500"/>
<evidence type="ECO:0000313" key="3">
    <source>
        <dbReference type="EMBL" id="BAN24711.1"/>
    </source>
</evidence>
<dbReference type="GO" id="GO:0004175">
    <property type="term" value="F:endopeptidase activity"/>
    <property type="evidence" value="ECO:0007669"/>
    <property type="project" value="UniProtKB-ARBA"/>
</dbReference>
<dbReference type="Pfam" id="PF02517">
    <property type="entry name" value="Rce1-like"/>
    <property type="match status" value="1"/>
</dbReference>
<dbReference type="RefSeq" id="WP_016354142.1">
    <property type="nucleotide sequence ID" value="NC_021294.1"/>
</dbReference>
<accession>R4WZ70</accession>
<protein>
    <recommendedName>
        <fullName evidence="2">CAAX prenyl protease 2/Lysostaphin resistance protein A-like domain-containing protein</fullName>
    </recommendedName>
</protein>
<evidence type="ECO:0000313" key="4">
    <source>
        <dbReference type="Proteomes" id="UP000013966"/>
    </source>
</evidence>
<dbReference type="KEGG" id="buo:BRPE64_BCDS00500"/>
<keyword evidence="1" id="KW-0812">Transmembrane</keyword>